<evidence type="ECO:0000313" key="5">
    <source>
        <dbReference type="Proteomes" id="UP001562159"/>
    </source>
</evidence>
<name>A0ABV4APU4_9GAMM</name>
<dbReference type="PANTHER" id="PTHR30570">
    <property type="entry name" value="PERIPLASMIC PHOSPHATE BINDING COMPONENT OF PHOSPHATE ABC TRANSPORTER"/>
    <property type="match status" value="1"/>
</dbReference>
<dbReference type="PANTHER" id="PTHR30570:SF6">
    <property type="entry name" value="PHOSPHATE-BINDING PROTEIN PSTS"/>
    <property type="match status" value="1"/>
</dbReference>
<sequence length="662" mass="70374">MLIALGVAVAGSIPANATPAPDAGSQPVVAIATDGGLRCLGASTMQPLLAAWARAFRAHRPQASVEIGDSSHYSAEGVAATLAGQVNCISFAREPFPAELAAFKRRLGQAPIVIPVAGGSYATPHGTFALAIYVNRANPLRGLTLAQLAAVFSGAPAPGRHRPLASWGQLGLRGDWAARPIHLYGMTPRRASGNPPGIVNFLDRRVLGGRSWRSDLRVQVDTPGTSTLAAIVRQVGADPDGIGYSGFDYASGAVRALPLAVAQGTPFHAGTLGEVAAGRYALARTIYLGFPRSSTGGLSPAACQFLSFVLGADGQRLIAQDRMHFDPLTPAQDHTARTALAREGLCDAPLPSADARPPHPRPAYIDDNGAVRIVGYNDMRWMLEALDRRFESTHPSIRFDLVLKGTRTAPAALAEGSSLFAPMGAEFTDQALARYQQRVGTSPLKFRVAHAALDPRARSSPLAIYVNPANPLAVISMRQLRGIFAAPQRLLEGAQLGLSGAWAHWRIEPCGLAQDTALGVFMNRHHLGGAGYARSYRGFRESAAVLRHVALDPAALCFADLNQASDAVHVLGIRTGTGDARETFTGSRQEIVAGRYPLDRFLYIYARKPDARDDHALACDYLRLVLSDGGQQAIAAAAPGYLPLSEAERSVERRRLEASLCR</sequence>
<evidence type="ECO:0000259" key="3">
    <source>
        <dbReference type="Pfam" id="PF12849"/>
    </source>
</evidence>
<dbReference type="Proteomes" id="UP001562159">
    <property type="component" value="Unassembled WGS sequence"/>
</dbReference>
<keyword evidence="1 2" id="KW-0732">Signal</keyword>
<comment type="caution">
    <text evidence="4">The sequence shown here is derived from an EMBL/GenBank/DDBJ whole genome shotgun (WGS) entry which is preliminary data.</text>
</comment>
<evidence type="ECO:0000256" key="2">
    <source>
        <dbReference type="SAM" id="SignalP"/>
    </source>
</evidence>
<dbReference type="SUPFAM" id="SSF53850">
    <property type="entry name" value="Periplasmic binding protein-like II"/>
    <property type="match status" value="2"/>
</dbReference>
<dbReference type="InterPro" id="IPR024370">
    <property type="entry name" value="PBP_domain"/>
</dbReference>
<dbReference type="InterPro" id="IPR050811">
    <property type="entry name" value="Phosphate_ABC_transporter"/>
</dbReference>
<dbReference type="Gene3D" id="3.40.190.10">
    <property type="entry name" value="Periplasmic binding protein-like II"/>
    <property type="match status" value="4"/>
</dbReference>
<gene>
    <name evidence="4" type="ORF">AB7878_04200</name>
</gene>
<feature type="chain" id="PRO_5047301637" evidence="2">
    <location>
        <begin position="18"/>
        <end position="662"/>
    </location>
</feature>
<feature type="domain" description="PBP" evidence="3">
    <location>
        <begin position="33"/>
        <end position="311"/>
    </location>
</feature>
<reference evidence="4 5" key="1">
    <citation type="submission" date="2024-07" db="EMBL/GenBank/DDBJ databases">
        <title>Molecular mechanisms and environmental adaptations of flagellar loss and biofilm growth of Rhodanobacter under environmental stress.</title>
        <authorList>
            <person name="Chen M."/>
        </authorList>
    </citation>
    <scope>NUCLEOTIDE SEQUENCE [LARGE SCALE GENOMIC DNA]</scope>
    <source>
        <strain evidence="4 5">RS22</strain>
    </source>
</reference>
<accession>A0ABV4APU4</accession>
<proteinExistence type="predicted"/>
<keyword evidence="5" id="KW-1185">Reference proteome</keyword>
<evidence type="ECO:0000313" key="4">
    <source>
        <dbReference type="EMBL" id="MEY2181609.1"/>
    </source>
</evidence>
<evidence type="ECO:0000256" key="1">
    <source>
        <dbReference type="ARBA" id="ARBA00022729"/>
    </source>
</evidence>
<dbReference type="EMBL" id="JBGBPY010000001">
    <property type="protein sequence ID" value="MEY2181609.1"/>
    <property type="molecule type" value="Genomic_DNA"/>
</dbReference>
<protein>
    <submittedName>
        <fullName evidence="4">PstS family phosphate ABC transporter substrate-binding protein</fullName>
    </submittedName>
</protein>
<feature type="signal peptide" evidence="2">
    <location>
        <begin position="1"/>
        <end position="17"/>
    </location>
</feature>
<dbReference type="Pfam" id="PF12849">
    <property type="entry name" value="PBP_like_2"/>
    <property type="match status" value="1"/>
</dbReference>
<organism evidence="4 5">
    <name type="scientific">Rhodanobacter humi</name>
    <dbReference type="NCBI Taxonomy" id="1888173"/>
    <lineage>
        <taxon>Bacteria</taxon>
        <taxon>Pseudomonadati</taxon>
        <taxon>Pseudomonadota</taxon>
        <taxon>Gammaproteobacteria</taxon>
        <taxon>Lysobacterales</taxon>
        <taxon>Rhodanobacteraceae</taxon>
        <taxon>Rhodanobacter</taxon>
    </lineage>
</organism>